<evidence type="ECO:0000256" key="5">
    <source>
        <dbReference type="ARBA" id="ARBA00022553"/>
    </source>
</evidence>
<evidence type="ECO:0000313" key="19">
    <source>
        <dbReference type="Proteomes" id="UP000634667"/>
    </source>
</evidence>
<feature type="modified residue" description="4-aspartylphosphate" evidence="13">
    <location>
        <position position="901"/>
    </location>
</feature>
<keyword evidence="4" id="KW-1003">Cell membrane</keyword>
<dbReference type="Pfam" id="PF13426">
    <property type="entry name" value="PAS_9"/>
    <property type="match status" value="1"/>
</dbReference>
<dbReference type="PANTHER" id="PTHR43547">
    <property type="entry name" value="TWO-COMPONENT HISTIDINE KINASE"/>
    <property type="match status" value="1"/>
</dbReference>
<dbReference type="Pfam" id="PF00072">
    <property type="entry name" value="Response_reg"/>
    <property type="match status" value="2"/>
</dbReference>
<feature type="transmembrane region" description="Helical" evidence="14">
    <location>
        <begin position="12"/>
        <end position="31"/>
    </location>
</feature>
<dbReference type="SUPFAM" id="SSF52172">
    <property type="entry name" value="CheY-like"/>
    <property type="match status" value="2"/>
</dbReference>
<dbReference type="SMART" id="SM00091">
    <property type="entry name" value="PAS"/>
    <property type="match status" value="1"/>
</dbReference>
<dbReference type="Pfam" id="PF00512">
    <property type="entry name" value="HisKA"/>
    <property type="match status" value="1"/>
</dbReference>
<dbReference type="InterPro" id="IPR003594">
    <property type="entry name" value="HATPase_dom"/>
</dbReference>
<dbReference type="InterPro" id="IPR003661">
    <property type="entry name" value="HisK_dim/P_dom"/>
</dbReference>
<dbReference type="Gene3D" id="3.40.50.2300">
    <property type="match status" value="2"/>
</dbReference>
<evidence type="ECO:0000256" key="6">
    <source>
        <dbReference type="ARBA" id="ARBA00022679"/>
    </source>
</evidence>
<evidence type="ECO:0000259" key="16">
    <source>
        <dbReference type="PROSITE" id="PS50110"/>
    </source>
</evidence>
<evidence type="ECO:0000313" key="18">
    <source>
        <dbReference type="EMBL" id="GGW53261.1"/>
    </source>
</evidence>
<dbReference type="Gene3D" id="3.30.565.10">
    <property type="entry name" value="Histidine kinase-like ATPase, C-terminal domain"/>
    <property type="match status" value="1"/>
</dbReference>
<keyword evidence="10" id="KW-0067">ATP-binding</keyword>
<feature type="transmembrane region" description="Helical" evidence="14">
    <location>
        <begin position="332"/>
        <end position="352"/>
    </location>
</feature>
<feature type="modified residue" description="4-aspartylphosphate" evidence="13">
    <location>
        <position position="775"/>
    </location>
</feature>
<comment type="catalytic activity">
    <reaction evidence="1">
        <text>ATP + protein L-histidine = ADP + protein N-phospho-L-histidine.</text>
        <dbReference type="EC" id="2.7.13.3"/>
    </reaction>
</comment>
<keyword evidence="11 14" id="KW-1133">Transmembrane helix</keyword>
<dbReference type="Pfam" id="PF02518">
    <property type="entry name" value="HATPase_c"/>
    <property type="match status" value="1"/>
</dbReference>
<evidence type="ECO:0000259" key="17">
    <source>
        <dbReference type="PROSITE" id="PS50112"/>
    </source>
</evidence>
<dbReference type="InterPro" id="IPR029150">
    <property type="entry name" value="dCache_3"/>
</dbReference>
<evidence type="ECO:0000256" key="7">
    <source>
        <dbReference type="ARBA" id="ARBA00022692"/>
    </source>
</evidence>
<evidence type="ECO:0000256" key="10">
    <source>
        <dbReference type="ARBA" id="ARBA00022840"/>
    </source>
</evidence>
<evidence type="ECO:0000256" key="9">
    <source>
        <dbReference type="ARBA" id="ARBA00022777"/>
    </source>
</evidence>
<feature type="domain" description="Histidine kinase" evidence="15">
    <location>
        <begin position="499"/>
        <end position="716"/>
    </location>
</feature>
<comment type="caution">
    <text evidence="18">The sequence shown here is derived from an EMBL/GenBank/DDBJ whole genome shotgun (WGS) entry which is preliminary data.</text>
</comment>
<dbReference type="Gene3D" id="3.30.450.20">
    <property type="entry name" value="PAS domain"/>
    <property type="match status" value="1"/>
</dbReference>
<dbReference type="InterPro" id="IPR011006">
    <property type="entry name" value="CheY-like_superfamily"/>
</dbReference>
<feature type="domain" description="PAS" evidence="17">
    <location>
        <begin position="370"/>
        <end position="413"/>
    </location>
</feature>
<dbReference type="InterPro" id="IPR005467">
    <property type="entry name" value="His_kinase_dom"/>
</dbReference>
<dbReference type="NCBIfam" id="TIGR00229">
    <property type="entry name" value="sensory_box"/>
    <property type="match status" value="1"/>
</dbReference>
<dbReference type="InterPro" id="IPR036890">
    <property type="entry name" value="HATPase_C_sf"/>
</dbReference>
<evidence type="ECO:0000256" key="3">
    <source>
        <dbReference type="ARBA" id="ARBA00012438"/>
    </source>
</evidence>
<reference evidence="19" key="1">
    <citation type="journal article" date="2019" name="Int. J. Syst. Evol. Microbiol.">
        <title>The Global Catalogue of Microorganisms (GCM) 10K type strain sequencing project: providing services to taxonomists for standard genome sequencing and annotation.</title>
        <authorList>
            <consortium name="The Broad Institute Genomics Platform"/>
            <consortium name="The Broad Institute Genome Sequencing Center for Infectious Disease"/>
            <person name="Wu L."/>
            <person name="Ma J."/>
        </authorList>
    </citation>
    <scope>NUCLEOTIDE SEQUENCE [LARGE SCALE GENOMIC DNA]</scope>
    <source>
        <strain evidence="19">KCTC 23723</strain>
    </source>
</reference>
<name>A0ABQ2WIA3_9ALTE</name>
<dbReference type="PROSITE" id="PS50109">
    <property type="entry name" value="HIS_KIN"/>
    <property type="match status" value="1"/>
</dbReference>
<evidence type="ECO:0000256" key="2">
    <source>
        <dbReference type="ARBA" id="ARBA00004651"/>
    </source>
</evidence>
<dbReference type="SUPFAM" id="SSF103190">
    <property type="entry name" value="Sensory domain-like"/>
    <property type="match status" value="1"/>
</dbReference>
<dbReference type="EC" id="2.7.13.3" evidence="3"/>
<dbReference type="SMART" id="SM00448">
    <property type="entry name" value="REC"/>
    <property type="match status" value="2"/>
</dbReference>
<dbReference type="InterPro" id="IPR000014">
    <property type="entry name" value="PAS"/>
</dbReference>
<keyword evidence="12" id="KW-0902">Two-component regulatory system</keyword>
<dbReference type="PRINTS" id="PR00344">
    <property type="entry name" value="BCTRLSENSOR"/>
</dbReference>
<dbReference type="CDD" id="cd00082">
    <property type="entry name" value="HisKA"/>
    <property type="match status" value="1"/>
</dbReference>
<dbReference type="InterPro" id="IPR036097">
    <property type="entry name" value="HisK_dim/P_sf"/>
</dbReference>
<dbReference type="InterPro" id="IPR001789">
    <property type="entry name" value="Sig_transdc_resp-reg_receiver"/>
</dbReference>
<keyword evidence="7 14" id="KW-0812">Transmembrane</keyword>
<keyword evidence="6" id="KW-0808">Transferase</keyword>
<dbReference type="SUPFAM" id="SSF55874">
    <property type="entry name" value="ATPase domain of HSP90 chaperone/DNA topoisomerase II/histidine kinase"/>
    <property type="match status" value="1"/>
</dbReference>
<dbReference type="SMART" id="SM00387">
    <property type="entry name" value="HATPase_c"/>
    <property type="match status" value="1"/>
</dbReference>
<dbReference type="PROSITE" id="PS50110">
    <property type="entry name" value="RESPONSE_REGULATORY"/>
    <property type="match status" value="2"/>
</dbReference>
<gene>
    <name evidence="18" type="ORF">GCM10008111_06780</name>
</gene>
<keyword evidence="14" id="KW-0472">Membrane</keyword>
<dbReference type="SUPFAM" id="SSF55785">
    <property type="entry name" value="PYP-like sensor domain (PAS domain)"/>
    <property type="match status" value="1"/>
</dbReference>
<dbReference type="InterPro" id="IPR004358">
    <property type="entry name" value="Sig_transdc_His_kin-like_C"/>
</dbReference>
<dbReference type="SMART" id="SM00388">
    <property type="entry name" value="HisKA"/>
    <property type="match status" value="1"/>
</dbReference>
<dbReference type="PANTHER" id="PTHR43547:SF2">
    <property type="entry name" value="HYBRID SIGNAL TRANSDUCTION HISTIDINE KINASE C"/>
    <property type="match status" value="1"/>
</dbReference>
<dbReference type="Pfam" id="PF14827">
    <property type="entry name" value="dCache_3"/>
    <property type="match status" value="1"/>
</dbReference>
<dbReference type="RefSeq" id="WP_189480508.1">
    <property type="nucleotide sequence ID" value="NZ_BMYR01000002.1"/>
</dbReference>
<dbReference type="CDD" id="cd00156">
    <property type="entry name" value="REC"/>
    <property type="match status" value="1"/>
</dbReference>
<keyword evidence="19" id="KW-1185">Reference proteome</keyword>
<keyword evidence="5 13" id="KW-0597">Phosphoprotein</keyword>
<evidence type="ECO:0000256" key="4">
    <source>
        <dbReference type="ARBA" id="ARBA00022475"/>
    </source>
</evidence>
<protein>
    <recommendedName>
        <fullName evidence="3">histidine kinase</fullName>
        <ecNumber evidence="3">2.7.13.3</ecNumber>
    </recommendedName>
</protein>
<keyword evidence="9" id="KW-0418">Kinase</keyword>
<evidence type="ECO:0000259" key="15">
    <source>
        <dbReference type="PROSITE" id="PS50109"/>
    </source>
</evidence>
<keyword evidence="8" id="KW-0547">Nucleotide-binding</keyword>
<evidence type="ECO:0000256" key="1">
    <source>
        <dbReference type="ARBA" id="ARBA00000085"/>
    </source>
</evidence>
<dbReference type="InterPro" id="IPR035965">
    <property type="entry name" value="PAS-like_dom_sf"/>
</dbReference>
<dbReference type="CDD" id="cd00130">
    <property type="entry name" value="PAS"/>
    <property type="match status" value="1"/>
</dbReference>
<dbReference type="SUPFAM" id="SSF47384">
    <property type="entry name" value="Homodimeric domain of signal transducing histidine kinase"/>
    <property type="match status" value="1"/>
</dbReference>
<evidence type="ECO:0000256" key="11">
    <source>
        <dbReference type="ARBA" id="ARBA00022989"/>
    </source>
</evidence>
<dbReference type="Proteomes" id="UP000634667">
    <property type="component" value="Unassembled WGS sequence"/>
</dbReference>
<feature type="domain" description="Response regulatory" evidence="16">
    <location>
        <begin position="853"/>
        <end position="962"/>
    </location>
</feature>
<evidence type="ECO:0000256" key="13">
    <source>
        <dbReference type="PROSITE-ProRule" id="PRU00169"/>
    </source>
</evidence>
<evidence type="ECO:0000256" key="14">
    <source>
        <dbReference type="SAM" id="Phobius"/>
    </source>
</evidence>
<dbReference type="EMBL" id="BMYR01000002">
    <property type="protein sequence ID" value="GGW53261.1"/>
    <property type="molecule type" value="Genomic_DNA"/>
</dbReference>
<proteinExistence type="predicted"/>
<sequence>MKKILKKLFIHKFFFLLAFVVVFIFVFTNIYTQTNRKQYSQALIADIYRVQQTKQQLLQQQAERHLKLAVNLIATDQQLSALIYQAATRYQQAGINADLVELREAIQPILNAYWRQLEPFGASQLHLHLAPDAFTLLRAHRPDRHSDILKDIRPMIVTSLTQAQPITATELGRHGLGLRSVVPLLDHAGNAIAAIEVGFNLQNVFTQNTGHASVKFGADQVVAEHIELLVMPKVTAVLHQDTQASWYVSQYWHAPKPSEMLIFWLENDLIPAEISEATQLILPYEDRMFALSLLPWPLWGSNEPNALLVSLSWQDISQQISAQHQVDRTIELTWLITLIAVVLISLSLMAYFRRQAKQEMNEQQLLVKKSEQKLSALYQLSPLPILLNRFSDGAFVEANPAMETLIGYTPEELSRLSYWDLTPECYAQAEQLQLKSLTDTGRYGPYFKQYKHKNGELIDIELNGVLFNDGTGESYIWTIIKDIRDIKRVERLKDDFVSTVSHELRTPLTSIAGSLGLVLGGAGGELSPKAEKLLSIAHKNSQRLNLLINDLLDIDKLMAGKMRFSQELVSLPKLLEDTLEQNQPYARQHQVTLNLIASPRLYLWIDSARIQQVLANFISNAIKFSPINDVVVISAEQIDDRVRIAIKDNGPGIKLLDQHRLFKRFSQLEQYEQSKGGTGLGLAISREIIIHSGGDVGVNSVCGEGATFWFELPIHQLRANSLTTGTILVVEDDKDTAELLCDLLKAQQYAAEWVADGKSAWQKLQVQKFAAITLDLKLKDESGADFFLKLRDNPATADIPVLIISAFIEKGKLQLSALANALDWIEKPVSAELLGLKLSQLLNQLPRLDRYHKILHIEDDNDIVTIMRMQLEGLCEYHAVASLSEARIALSKDRFELVLLDLGLPDGDGMSLLPSIVECQGEIPVVIFSAQDVSLADWAKVNAVFSKSRINTDLLARYLRKILENSTSKS</sequence>
<evidence type="ECO:0000256" key="8">
    <source>
        <dbReference type="ARBA" id="ARBA00022741"/>
    </source>
</evidence>
<comment type="subcellular location">
    <subcellularLocation>
        <location evidence="2">Cell membrane</location>
        <topology evidence="2">Multi-pass membrane protein</topology>
    </subcellularLocation>
</comment>
<dbReference type="Gene3D" id="1.10.287.130">
    <property type="match status" value="1"/>
</dbReference>
<accession>A0ABQ2WIA3</accession>
<dbReference type="PROSITE" id="PS50112">
    <property type="entry name" value="PAS"/>
    <property type="match status" value="1"/>
</dbReference>
<evidence type="ECO:0000256" key="12">
    <source>
        <dbReference type="ARBA" id="ARBA00023012"/>
    </source>
</evidence>
<feature type="domain" description="Response regulatory" evidence="16">
    <location>
        <begin position="726"/>
        <end position="842"/>
    </location>
</feature>
<organism evidence="18 19">
    <name type="scientific">Alishewanella tabrizica</name>
    <dbReference type="NCBI Taxonomy" id="671278"/>
    <lineage>
        <taxon>Bacteria</taxon>
        <taxon>Pseudomonadati</taxon>
        <taxon>Pseudomonadota</taxon>
        <taxon>Gammaproteobacteria</taxon>
        <taxon>Alteromonadales</taxon>
        <taxon>Alteromonadaceae</taxon>
        <taxon>Alishewanella</taxon>
    </lineage>
</organism>
<dbReference type="InterPro" id="IPR029151">
    <property type="entry name" value="Sensor-like_sf"/>
</dbReference>